<dbReference type="AlphaFoldDB" id="A0A423X7Y6"/>
<protein>
    <submittedName>
        <fullName evidence="1">Uncharacterized protein</fullName>
    </submittedName>
</protein>
<dbReference type="Proteomes" id="UP000283895">
    <property type="component" value="Unassembled WGS sequence"/>
</dbReference>
<dbReference type="OrthoDB" id="10518743at2759"/>
<comment type="caution">
    <text evidence="1">The sequence shown here is derived from an EMBL/GenBank/DDBJ whole genome shotgun (WGS) entry which is preliminary data.</text>
</comment>
<gene>
    <name evidence="1" type="ORF">VMCG_00493</name>
</gene>
<evidence type="ECO:0000313" key="2">
    <source>
        <dbReference type="Proteomes" id="UP000283895"/>
    </source>
</evidence>
<proteinExistence type="predicted"/>
<accession>A0A423X7Y6</accession>
<dbReference type="EMBL" id="LKEA01000001">
    <property type="protein sequence ID" value="ROW12071.1"/>
    <property type="molecule type" value="Genomic_DNA"/>
</dbReference>
<sequence>MHGQGREKGACFLGHERCIVIFISFDHSLQQRSPCPGQDQEISIYSVDSEIRGLIDTDASGFGLIHITDIDSIAPKNKRESVADYSRYLSVNRSVTR</sequence>
<keyword evidence="2" id="KW-1185">Reference proteome</keyword>
<evidence type="ECO:0000313" key="1">
    <source>
        <dbReference type="EMBL" id="ROW12071.1"/>
    </source>
</evidence>
<organism evidence="1 2">
    <name type="scientific">Cytospora schulzeri</name>
    <dbReference type="NCBI Taxonomy" id="448051"/>
    <lineage>
        <taxon>Eukaryota</taxon>
        <taxon>Fungi</taxon>
        <taxon>Dikarya</taxon>
        <taxon>Ascomycota</taxon>
        <taxon>Pezizomycotina</taxon>
        <taxon>Sordariomycetes</taxon>
        <taxon>Sordariomycetidae</taxon>
        <taxon>Diaporthales</taxon>
        <taxon>Cytosporaceae</taxon>
        <taxon>Cytospora</taxon>
    </lineage>
</organism>
<reference evidence="1 2" key="1">
    <citation type="submission" date="2015-09" db="EMBL/GenBank/DDBJ databases">
        <title>Host preference determinants of Valsa canker pathogens revealed by comparative genomics.</title>
        <authorList>
            <person name="Yin Z."/>
            <person name="Huang L."/>
        </authorList>
    </citation>
    <scope>NUCLEOTIDE SEQUENCE [LARGE SCALE GENOMIC DNA]</scope>
    <source>
        <strain evidence="1 2">03-1</strain>
    </source>
</reference>
<name>A0A423X7Y6_9PEZI</name>